<protein>
    <recommendedName>
        <fullName evidence="4">RanBP2-type domain-containing protein</fullName>
    </recommendedName>
</protein>
<reference evidence="3" key="1">
    <citation type="journal article" date="2019" name="Int. J. Syst. Evol. Microbiol.">
        <title>The Global Catalogue of Microorganisms (GCM) 10K type strain sequencing project: providing services to taxonomists for standard genome sequencing and annotation.</title>
        <authorList>
            <consortium name="The Broad Institute Genomics Platform"/>
            <consortium name="The Broad Institute Genome Sequencing Center for Infectious Disease"/>
            <person name="Wu L."/>
            <person name="Ma J."/>
        </authorList>
    </citation>
    <scope>NUCLEOTIDE SEQUENCE [LARGE SCALE GENOMIC DNA]</scope>
    <source>
        <strain evidence="3">JCM 9651</strain>
    </source>
</reference>
<evidence type="ECO:0000313" key="2">
    <source>
        <dbReference type="EMBL" id="GAA3381193.1"/>
    </source>
</evidence>
<organism evidence="2 3">
    <name type="scientific">Streptomyces sannanensis</name>
    <dbReference type="NCBI Taxonomy" id="285536"/>
    <lineage>
        <taxon>Bacteria</taxon>
        <taxon>Bacillati</taxon>
        <taxon>Actinomycetota</taxon>
        <taxon>Actinomycetes</taxon>
        <taxon>Kitasatosporales</taxon>
        <taxon>Streptomycetaceae</taxon>
        <taxon>Streptomyces</taxon>
    </lineage>
</organism>
<accession>A0ABP6SNR9</accession>
<evidence type="ECO:0008006" key="4">
    <source>
        <dbReference type="Google" id="ProtNLM"/>
    </source>
</evidence>
<feature type="compositionally biased region" description="Basic and acidic residues" evidence="1">
    <location>
        <begin position="20"/>
        <end position="29"/>
    </location>
</feature>
<dbReference type="EMBL" id="BAAAYL010000003">
    <property type="protein sequence ID" value="GAA3381193.1"/>
    <property type="molecule type" value="Genomic_DNA"/>
</dbReference>
<gene>
    <name evidence="2" type="ORF">GCM10020367_71510</name>
</gene>
<proteinExistence type="predicted"/>
<feature type="region of interest" description="Disordered" evidence="1">
    <location>
        <begin position="1"/>
        <end position="29"/>
    </location>
</feature>
<evidence type="ECO:0000256" key="1">
    <source>
        <dbReference type="SAM" id="MobiDB-lite"/>
    </source>
</evidence>
<sequence>MITMMASVTGGLIEDLEREDNEKGYEPDETEGRYPRLLILFTVRGATTLPALQPHGNGGQWQCDRCGGWFGVTYWTCNACQALGQLIAAARKVR</sequence>
<comment type="caution">
    <text evidence="2">The sequence shown here is derived from an EMBL/GenBank/DDBJ whole genome shotgun (WGS) entry which is preliminary data.</text>
</comment>
<keyword evidence="3" id="KW-1185">Reference proteome</keyword>
<dbReference type="Proteomes" id="UP001499990">
    <property type="component" value="Unassembled WGS sequence"/>
</dbReference>
<name>A0ABP6SNR9_9ACTN</name>
<evidence type="ECO:0000313" key="3">
    <source>
        <dbReference type="Proteomes" id="UP001499990"/>
    </source>
</evidence>